<comment type="catalytic activity">
    <reaction evidence="5">
        <text>L-glutaminyl-[peptide chain release factor] + S-adenosyl-L-methionine = N(5)-methyl-L-glutaminyl-[peptide chain release factor] + S-adenosyl-L-homocysteine + H(+)</text>
        <dbReference type="Rhea" id="RHEA:42896"/>
        <dbReference type="Rhea" id="RHEA-COMP:10271"/>
        <dbReference type="Rhea" id="RHEA-COMP:10272"/>
        <dbReference type="ChEBI" id="CHEBI:15378"/>
        <dbReference type="ChEBI" id="CHEBI:30011"/>
        <dbReference type="ChEBI" id="CHEBI:57856"/>
        <dbReference type="ChEBI" id="CHEBI:59789"/>
        <dbReference type="ChEBI" id="CHEBI:61891"/>
        <dbReference type="EC" id="2.1.1.297"/>
    </reaction>
</comment>
<dbReference type="Pfam" id="PF05175">
    <property type="entry name" value="MTS"/>
    <property type="match status" value="1"/>
</dbReference>
<dbReference type="InterPro" id="IPR022446">
    <property type="entry name" value="MeTrfrase_put"/>
</dbReference>
<evidence type="ECO:0000256" key="4">
    <source>
        <dbReference type="ARBA" id="ARBA00022691"/>
    </source>
</evidence>
<dbReference type="OrthoDB" id="9800643at2"/>
<dbReference type="SUPFAM" id="SSF53335">
    <property type="entry name" value="S-adenosyl-L-methionine-dependent methyltransferases"/>
    <property type="match status" value="1"/>
</dbReference>
<protein>
    <recommendedName>
        <fullName evidence="1">peptide chain release factor N(5)-glutamine methyltransferase</fullName>
        <ecNumber evidence="1">2.1.1.297</ecNumber>
    </recommendedName>
</protein>
<dbReference type="PANTHER" id="PTHR18895:SF74">
    <property type="entry name" value="MTRF1L RELEASE FACTOR GLUTAMINE METHYLTRANSFERASE"/>
    <property type="match status" value="1"/>
</dbReference>
<dbReference type="InterPro" id="IPR029063">
    <property type="entry name" value="SAM-dependent_MTases_sf"/>
</dbReference>
<evidence type="ECO:0000256" key="5">
    <source>
        <dbReference type="ARBA" id="ARBA00048391"/>
    </source>
</evidence>
<name>A0A371P4Q1_9ACTN</name>
<evidence type="ECO:0000313" key="8">
    <source>
        <dbReference type="Proteomes" id="UP000265581"/>
    </source>
</evidence>
<dbReference type="GO" id="GO:0102559">
    <property type="term" value="F:peptide chain release factor N(5)-glutamine methyltransferase activity"/>
    <property type="evidence" value="ECO:0007669"/>
    <property type="project" value="UniProtKB-EC"/>
</dbReference>
<dbReference type="Proteomes" id="UP000265581">
    <property type="component" value="Unassembled WGS sequence"/>
</dbReference>
<evidence type="ECO:0000256" key="3">
    <source>
        <dbReference type="ARBA" id="ARBA00022679"/>
    </source>
</evidence>
<dbReference type="NCBIfam" id="TIGR00536">
    <property type="entry name" value="hemK_fam"/>
    <property type="match status" value="1"/>
</dbReference>
<evidence type="ECO:0000313" key="7">
    <source>
        <dbReference type="EMBL" id="REK70538.1"/>
    </source>
</evidence>
<dbReference type="InterPro" id="IPR007848">
    <property type="entry name" value="Small_mtfrase_dom"/>
</dbReference>
<dbReference type="RefSeq" id="WP_119705128.1">
    <property type="nucleotide sequence ID" value="NZ_JBHSOI010000002.1"/>
</dbReference>
<dbReference type="NCBIfam" id="TIGR03704">
    <property type="entry name" value="PrmC_rel_meth"/>
    <property type="match status" value="1"/>
</dbReference>
<dbReference type="GO" id="GO:0032259">
    <property type="term" value="P:methylation"/>
    <property type="evidence" value="ECO:0007669"/>
    <property type="project" value="UniProtKB-KW"/>
</dbReference>
<proteinExistence type="predicted"/>
<comment type="caution">
    <text evidence="7">The sequence shown here is derived from an EMBL/GenBank/DDBJ whole genome shotgun (WGS) entry which is preliminary data.</text>
</comment>
<organism evidence="7 8">
    <name type="scientific">Aeromicrobium endophyticum</name>
    <dbReference type="NCBI Taxonomy" id="2292704"/>
    <lineage>
        <taxon>Bacteria</taxon>
        <taxon>Bacillati</taxon>
        <taxon>Actinomycetota</taxon>
        <taxon>Actinomycetes</taxon>
        <taxon>Propionibacteriales</taxon>
        <taxon>Nocardioidaceae</taxon>
        <taxon>Aeromicrobium</taxon>
    </lineage>
</organism>
<dbReference type="EMBL" id="QUBR01000002">
    <property type="protein sequence ID" value="REK70538.1"/>
    <property type="molecule type" value="Genomic_DNA"/>
</dbReference>
<feature type="domain" description="Methyltransferase small" evidence="6">
    <location>
        <begin position="65"/>
        <end position="168"/>
    </location>
</feature>
<keyword evidence="4" id="KW-0949">S-adenosyl-L-methionine</keyword>
<dbReference type="EC" id="2.1.1.297" evidence="1"/>
<dbReference type="Gene3D" id="3.40.50.150">
    <property type="entry name" value="Vaccinia Virus protein VP39"/>
    <property type="match status" value="1"/>
</dbReference>
<gene>
    <name evidence="7" type="ORF">DX116_15540</name>
</gene>
<evidence type="ECO:0000256" key="1">
    <source>
        <dbReference type="ARBA" id="ARBA00012771"/>
    </source>
</evidence>
<reference evidence="7 8" key="1">
    <citation type="submission" date="2018-08" db="EMBL/GenBank/DDBJ databases">
        <title>Aeromicrobium sp. M2KJ-4, whole genome shotgun sequence.</title>
        <authorList>
            <person name="Tuo L."/>
        </authorList>
    </citation>
    <scope>NUCLEOTIDE SEQUENCE [LARGE SCALE GENOMIC DNA]</scope>
    <source>
        <strain evidence="7 8">M2KJ-4</strain>
    </source>
</reference>
<keyword evidence="8" id="KW-1185">Reference proteome</keyword>
<sequence>MTTDAAELTRRLRAAGCVFAEDEARVLSSSATSADELESMVLRRLAGEPLEVVVGWAEFCGLRVAVEPGVFVPRTRSAVLVEHGERLVAPGSVVVDLCCGTGAVGVALHNLQPEIELYASDVDPAAVRCARRNVEPVGGRVFIGDLFEALPDDLRGRVDLLVVNAPYVPTDAIALMPPEARDHEPLTALDGGVDGVDLHRRVAADAPHWLAPGGHLIVETSPRQSGLTVAALERAGLTTEIVRSEDVDGTAVRATSTG</sequence>
<dbReference type="InterPro" id="IPR004556">
    <property type="entry name" value="HemK-like"/>
</dbReference>
<dbReference type="AlphaFoldDB" id="A0A371P4Q1"/>
<dbReference type="InterPro" id="IPR050320">
    <property type="entry name" value="N5-glutamine_MTase"/>
</dbReference>
<keyword evidence="3" id="KW-0808">Transferase</keyword>
<evidence type="ECO:0000256" key="2">
    <source>
        <dbReference type="ARBA" id="ARBA00022603"/>
    </source>
</evidence>
<dbReference type="CDD" id="cd02440">
    <property type="entry name" value="AdoMet_MTases"/>
    <property type="match status" value="1"/>
</dbReference>
<evidence type="ECO:0000259" key="6">
    <source>
        <dbReference type="Pfam" id="PF05175"/>
    </source>
</evidence>
<accession>A0A371P4Q1</accession>
<dbReference type="PANTHER" id="PTHR18895">
    <property type="entry name" value="HEMK METHYLTRANSFERASE"/>
    <property type="match status" value="1"/>
</dbReference>
<keyword evidence="2" id="KW-0489">Methyltransferase</keyword>